<comment type="caution">
    <text evidence="14">The sequence shown here is derived from an EMBL/GenBank/DDBJ whole genome shotgun (WGS) entry which is preliminary data.</text>
</comment>
<evidence type="ECO:0000256" key="9">
    <source>
        <dbReference type="ARBA" id="ARBA00030407"/>
    </source>
</evidence>
<evidence type="ECO:0000256" key="7">
    <source>
        <dbReference type="ARBA" id="ARBA00026066"/>
    </source>
</evidence>
<sequence>MTTYKWKIYLFAGLAERLGTRLLETEFAEARLAAGELKRRLAAAHPAQADLIEVSFVARNQSFSPDEAEIGHADEIALLPPVSGGSGLDAVHGSAASPASPFAISATGLSAEDVLALVHHPDHGAALLFAGTTRELTGGQRTLTLEYEAYEPMALAALRQIGDEIGERWPGTLCAIHHRIGPVGIGETSVLIAVSSPHRAPAYEASRYAIERLKQTVPIWKREVYADGSEWKGHQTGPWDPLAPLAGEQP</sequence>
<evidence type="ECO:0000313" key="14">
    <source>
        <dbReference type="EMBL" id="MDG0790259.1"/>
    </source>
</evidence>
<dbReference type="Pfam" id="PF02597">
    <property type="entry name" value="ThiS"/>
    <property type="match status" value="1"/>
</dbReference>
<reference evidence="14 15" key="1">
    <citation type="submission" date="2022-10" db="EMBL/GenBank/DDBJ databases">
        <title>Comparative genomic analysis of Cohnella hashimotonis sp. nov., isolated from the International Space Station.</title>
        <authorList>
            <person name="Simpson A."/>
            <person name="Venkateswaran K."/>
        </authorList>
    </citation>
    <scope>NUCLEOTIDE SEQUENCE [LARGE SCALE GENOMIC DNA]</scope>
    <source>
        <strain evidence="14 15">DSM 18997</strain>
    </source>
</reference>
<dbReference type="PANTHER" id="PTHR23404">
    <property type="entry name" value="MOLYBDOPTERIN SYNTHASE RELATED"/>
    <property type="match status" value="1"/>
</dbReference>
<dbReference type="AlphaFoldDB" id="A0A9X4KDQ2"/>
<comment type="pathway">
    <text evidence="1">Cofactor biosynthesis; molybdopterin biosynthesis.</text>
</comment>
<dbReference type="FunFam" id="3.90.1170.40:FF:000003">
    <property type="entry name" value="Molybdopterin converting factor subunit 2"/>
    <property type="match status" value="1"/>
</dbReference>
<proteinExistence type="inferred from homology"/>
<keyword evidence="5" id="KW-0808">Transferase</keyword>
<dbReference type="InterPro" id="IPR016155">
    <property type="entry name" value="Mopterin_synth/thiamin_S_b"/>
</dbReference>
<evidence type="ECO:0000256" key="8">
    <source>
        <dbReference type="ARBA" id="ARBA00029745"/>
    </source>
</evidence>
<evidence type="ECO:0000256" key="1">
    <source>
        <dbReference type="ARBA" id="ARBA00005046"/>
    </source>
</evidence>
<dbReference type="Proteomes" id="UP001153387">
    <property type="component" value="Unassembled WGS sequence"/>
</dbReference>
<comment type="subunit">
    <text evidence="7">Heterotetramer of 2 MoaD subunits and 2 MoaE subunits. Also stable as homodimer. The enzyme changes between these two forms during catalysis.</text>
</comment>
<dbReference type="SUPFAM" id="SSF54285">
    <property type="entry name" value="MoaD/ThiS"/>
    <property type="match status" value="1"/>
</dbReference>
<comment type="similarity">
    <text evidence="2">Belongs to the MoaE family.</text>
</comment>
<dbReference type="Gene3D" id="3.90.1170.40">
    <property type="entry name" value="Molybdopterin biosynthesis MoaE subunit"/>
    <property type="match status" value="1"/>
</dbReference>
<dbReference type="InterPro" id="IPR003448">
    <property type="entry name" value="Mopterin_biosynth_MoaE"/>
</dbReference>
<dbReference type="EC" id="2.8.1.12" evidence="3"/>
<evidence type="ECO:0000256" key="12">
    <source>
        <dbReference type="ARBA" id="ARBA00049878"/>
    </source>
</evidence>
<dbReference type="GO" id="GO:0006777">
    <property type="term" value="P:Mo-molybdopterin cofactor biosynthetic process"/>
    <property type="evidence" value="ECO:0007669"/>
    <property type="project" value="UniProtKB-KW"/>
</dbReference>
<evidence type="ECO:0000256" key="4">
    <source>
        <dbReference type="ARBA" id="ARBA00013858"/>
    </source>
</evidence>
<evidence type="ECO:0000313" key="15">
    <source>
        <dbReference type="Proteomes" id="UP001153387"/>
    </source>
</evidence>
<gene>
    <name evidence="14" type="ORF">OMP38_04900</name>
</gene>
<comment type="catalytic activity">
    <reaction evidence="12">
        <text>2 [molybdopterin-synthase sulfur-carrier protein]-C-terminal-Gly-aminoethanethioate + cyclic pyranopterin phosphate + H2O = molybdopterin + 2 [molybdopterin-synthase sulfur-carrier protein]-C-terminal Gly-Gly + 2 H(+)</text>
        <dbReference type="Rhea" id="RHEA:26333"/>
        <dbReference type="Rhea" id="RHEA-COMP:12202"/>
        <dbReference type="Rhea" id="RHEA-COMP:19907"/>
        <dbReference type="ChEBI" id="CHEBI:15377"/>
        <dbReference type="ChEBI" id="CHEBI:15378"/>
        <dbReference type="ChEBI" id="CHEBI:58698"/>
        <dbReference type="ChEBI" id="CHEBI:59648"/>
        <dbReference type="ChEBI" id="CHEBI:90778"/>
        <dbReference type="ChEBI" id="CHEBI:232372"/>
        <dbReference type="EC" id="2.8.1.12"/>
    </reaction>
</comment>
<name>A0A9X4KDQ2_9BACL</name>
<evidence type="ECO:0000256" key="13">
    <source>
        <dbReference type="SAM" id="MobiDB-lite"/>
    </source>
</evidence>
<evidence type="ECO:0000256" key="2">
    <source>
        <dbReference type="ARBA" id="ARBA00005426"/>
    </source>
</evidence>
<evidence type="ECO:0000256" key="3">
    <source>
        <dbReference type="ARBA" id="ARBA00011950"/>
    </source>
</evidence>
<dbReference type="GO" id="GO:0030366">
    <property type="term" value="F:molybdopterin synthase activity"/>
    <property type="evidence" value="ECO:0007669"/>
    <property type="project" value="UniProtKB-EC"/>
</dbReference>
<dbReference type="InterPro" id="IPR012675">
    <property type="entry name" value="Beta-grasp_dom_sf"/>
</dbReference>
<dbReference type="SUPFAM" id="SSF54690">
    <property type="entry name" value="Molybdopterin synthase subunit MoaE"/>
    <property type="match status" value="1"/>
</dbReference>
<dbReference type="CDD" id="cd00754">
    <property type="entry name" value="Ubl_MoaD"/>
    <property type="match status" value="1"/>
</dbReference>
<dbReference type="InterPro" id="IPR036563">
    <property type="entry name" value="MoaE_sf"/>
</dbReference>
<dbReference type="RefSeq" id="WP_277564109.1">
    <property type="nucleotide sequence ID" value="NZ_JAPDHZ010000002.1"/>
</dbReference>
<dbReference type="Pfam" id="PF02391">
    <property type="entry name" value="MoaE"/>
    <property type="match status" value="1"/>
</dbReference>
<keyword evidence="6" id="KW-0501">Molybdenum cofactor biosynthesis</keyword>
<dbReference type="CDD" id="cd00756">
    <property type="entry name" value="MoaE"/>
    <property type="match status" value="1"/>
</dbReference>
<feature type="region of interest" description="Disordered" evidence="13">
    <location>
        <begin position="231"/>
        <end position="250"/>
    </location>
</feature>
<dbReference type="EMBL" id="JAPDHZ010000002">
    <property type="protein sequence ID" value="MDG0790259.1"/>
    <property type="molecule type" value="Genomic_DNA"/>
</dbReference>
<evidence type="ECO:0000256" key="5">
    <source>
        <dbReference type="ARBA" id="ARBA00022679"/>
    </source>
</evidence>
<protein>
    <recommendedName>
        <fullName evidence="4">Molybdopterin synthase catalytic subunit</fullName>
        <ecNumber evidence="3">2.8.1.12</ecNumber>
    </recommendedName>
    <alternativeName>
        <fullName evidence="10">MPT synthase subunit 2</fullName>
    </alternativeName>
    <alternativeName>
        <fullName evidence="8">Molybdenum cofactor biosynthesis protein E</fullName>
    </alternativeName>
    <alternativeName>
        <fullName evidence="9">Molybdopterin-converting factor large subunit</fullName>
    </alternativeName>
    <alternativeName>
        <fullName evidence="11">Molybdopterin-converting factor subunit 2</fullName>
    </alternativeName>
</protein>
<accession>A0A9X4KDQ2</accession>
<keyword evidence="15" id="KW-1185">Reference proteome</keyword>
<organism evidence="14 15">
    <name type="scientific">Cohnella ginsengisoli</name>
    <dbReference type="NCBI Taxonomy" id="425004"/>
    <lineage>
        <taxon>Bacteria</taxon>
        <taxon>Bacillati</taxon>
        <taxon>Bacillota</taxon>
        <taxon>Bacilli</taxon>
        <taxon>Bacillales</taxon>
        <taxon>Paenibacillaceae</taxon>
        <taxon>Cohnella</taxon>
    </lineage>
</organism>
<evidence type="ECO:0000256" key="10">
    <source>
        <dbReference type="ARBA" id="ARBA00030781"/>
    </source>
</evidence>
<dbReference type="InterPro" id="IPR003749">
    <property type="entry name" value="ThiS/MoaD-like"/>
</dbReference>
<evidence type="ECO:0000256" key="6">
    <source>
        <dbReference type="ARBA" id="ARBA00023150"/>
    </source>
</evidence>
<dbReference type="Gene3D" id="3.10.20.30">
    <property type="match status" value="1"/>
</dbReference>
<evidence type="ECO:0000256" key="11">
    <source>
        <dbReference type="ARBA" id="ARBA00032474"/>
    </source>
</evidence>